<dbReference type="SMART" id="SM00490">
    <property type="entry name" value="HELICc"/>
    <property type="match status" value="1"/>
</dbReference>
<dbReference type="EC" id="3.6.4.-" evidence="9"/>
<dbReference type="SUPFAM" id="SSF141259">
    <property type="entry name" value="CarD-like"/>
    <property type="match status" value="1"/>
</dbReference>
<dbReference type="Gene3D" id="3.40.50.11180">
    <property type="match status" value="1"/>
</dbReference>
<evidence type="ECO:0000313" key="13">
    <source>
        <dbReference type="Proteomes" id="UP000808349"/>
    </source>
</evidence>
<dbReference type="HAMAP" id="MF_00969">
    <property type="entry name" value="TRCF"/>
    <property type="match status" value="1"/>
</dbReference>
<dbReference type="GO" id="GO:0016787">
    <property type="term" value="F:hydrolase activity"/>
    <property type="evidence" value="ECO:0007669"/>
    <property type="project" value="UniProtKB-KW"/>
</dbReference>
<gene>
    <name evidence="9 12" type="primary">mfd</name>
    <name evidence="12" type="ORF">IPO85_14815</name>
</gene>
<keyword evidence="5" id="KW-0347">Helicase</keyword>
<evidence type="ECO:0000259" key="11">
    <source>
        <dbReference type="PROSITE" id="PS51194"/>
    </source>
</evidence>
<dbReference type="SUPFAM" id="SSF52540">
    <property type="entry name" value="P-loop containing nucleoside triphosphate hydrolases"/>
    <property type="match status" value="3"/>
</dbReference>
<keyword evidence="6 9" id="KW-0067">ATP-binding</keyword>
<keyword evidence="4 9" id="KW-0378">Hydrolase</keyword>
<evidence type="ECO:0000313" key="12">
    <source>
        <dbReference type="EMBL" id="MBK9718756.1"/>
    </source>
</evidence>
<dbReference type="SMART" id="SM00487">
    <property type="entry name" value="DEXDc"/>
    <property type="match status" value="1"/>
</dbReference>
<evidence type="ECO:0000256" key="5">
    <source>
        <dbReference type="ARBA" id="ARBA00022806"/>
    </source>
</evidence>
<dbReference type="AlphaFoldDB" id="A0A9D7SB58"/>
<proteinExistence type="inferred from homology"/>
<accession>A0A9D7SB58</accession>
<dbReference type="GO" id="GO:0006355">
    <property type="term" value="P:regulation of DNA-templated transcription"/>
    <property type="evidence" value="ECO:0007669"/>
    <property type="project" value="UniProtKB-UniRule"/>
</dbReference>
<dbReference type="InterPro" id="IPR047112">
    <property type="entry name" value="RecG/Mfd"/>
</dbReference>
<comment type="similarity">
    <text evidence="9">In the C-terminal section; belongs to the helicase family. RecG subfamily.</text>
</comment>
<keyword evidence="1 9" id="KW-0963">Cytoplasm</keyword>
<dbReference type="InterPro" id="IPR014001">
    <property type="entry name" value="Helicase_ATP-bd"/>
</dbReference>
<dbReference type="Gene3D" id="2.40.10.170">
    <property type="match status" value="1"/>
</dbReference>
<dbReference type="InterPro" id="IPR003711">
    <property type="entry name" value="CarD-like/TRCF_RID"/>
</dbReference>
<dbReference type="EMBL" id="JADKFW010000013">
    <property type="protein sequence ID" value="MBK9718756.1"/>
    <property type="molecule type" value="Genomic_DNA"/>
</dbReference>
<dbReference type="InterPro" id="IPR011545">
    <property type="entry name" value="DEAD/DEAH_box_helicase_dom"/>
</dbReference>
<dbReference type="PROSITE" id="PS51192">
    <property type="entry name" value="HELICASE_ATP_BIND_1"/>
    <property type="match status" value="1"/>
</dbReference>
<dbReference type="InterPro" id="IPR037235">
    <property type="entry name" value="TRCF-like_C_D7"/>
</dbReference>
<dbReference type="SMART" id="SM00982">
    <property type="entry name" value="TRCF"/>
    <property type="match status" value="1"/>
</dbReference>
<dbReference type="InterPro" id="IPR027417">
    <property type="entry name" value="P-loop_NTPase"/>
</dbReference>
<evidence type="ECO:0000256" key="4">
    <source>
        <dbReference type="ARBA" id="ARBA00022801"/>
    </source>
</evidence>
<keyword evidence="7 9" id="KW-0238">DNA-binding</keyword>
<dbReference type="InterPro" id="IPR005118">
    <property type="entry name" value="TRCF_C"/>
</dbReference>
<dbReference type="PANTHER" id="PTHR47964:SF1">
    <property type="entry name" value="ATP-DEPENDENT DNA HELICASE HOMOLOG RECG, CHLOROPLASTIC"/>
    <property type="match status" value="1"/>
</dbReference>
<dbReference type="PROSITE" id="PS51194">
    <property type="entry name" value="HELICASE_CTER"/>
    <property type="match status" value="1"/>
</dbReference>
<evidence type="ECO:0000256" key="2">
    <source>
        <dbReference type="ARBA" id="ARBA00022741"/>
    </source>
</evidence>
<dbReference type="SMART" id="SM01058">
    <property type="entry name" value="CarD_TRCF"/>
    <property type="match status" value="1"/>
</dbReference>
<dbReference type="Proteomes" id="UP000808349">
    <property type="component" value="Unassembled WGS sequence"/>
</dbReference>
<comment type="function">
    <text evidence="9">Couples transcription and DNA repair by recognizing RNA polymerase (RNAP) stalled at DNA lesions. Mediates ATP-dependent release of RNAP and its truncated transcript from the DNA, and recruitment of nucleotide excision repair machinery to the damaged site.</text>
</comment>
<comment type="similarity">
    <text evidence="9">In the N-terminal section; belongs to the UvrB family.</text>
</comment>
<feature type="domain" description="Helicase ATP-binding" evidence="10">
    <location>
        <begin position="553"/>
        <end position="714"/>
    </location>
</feature>
<dbReference type="Pfam" id="PF17757">
    <property type="entry name" value="UvrB_inter"/>
    <property type="match status" value="1"/>
</dbReference>
<dbReference type="GO" id="GO:0003684">
    <property type="term" value="F:damaged DNA binding"/>
    <property type="evidence" value="ECO:0007669"/>
    <property type="project" value="InterPro"/>
</dbReference>
<dbReference type="GO" id="GO:0005737">
    <property type="term" value="C:cytoplasm"/>
    <property type="evidence" value="ECO:0007669"/>
    <property type="project" value="UniProtKB-SubCell"/>
</dbReference>
<dbReference type="Gene3D" id="3.90.1150.50">
    <property type="entry name" value="Transcription-repair-coupling factor, D7 domain"/>
    <property type="match status" value="1"/>
</dbReference>
<dbReference type="NCBIfam" id="TIGR00580">
    <property type="entry name" value="mfd"/>
    <property type="match status" value="1"/>
</dbReference>
<evidence type="ECO:0000259" key="10">
    <source>
        <dbReference type="PROSITE" id="PS51192"/>
    </source>
</evidence>
<protein>
    <recommendedName>
        <fullName evidence="9">Transcription-repair-coupling factor</fullName>
        <shortName evidence="9">TRCF</shortName>
        <ecNumber evidence="9">3.6.4.-</ecNumber>
    </recommendedName>
</protein>
<dbReference type="Pfam" id="PF00270">
    <property type="entry name" value="DEAD"/>
    <property type="match status" value="1"/>
</dbReference>
<dbReference type="SUPFAM" id="SSF143517">
    <property type="entry name" value="TRCF domain-like"/>
    <property type="match status" value="1"/>
</dbReference>
<keyword evidence="2 9" id="KW-0547">Nucleotide-binding</keyword>
<keyword evidence="3 9" id="KW-0227">DNA damage</keyword>
<dbReference type="Pfam" id="PF02559">
    <property type="entry name" value="CarD_TRCF_RID"/>
    <property type="match status" value="1"/>
</dbReference>
<dbReference type="Gene3D" id="3.30.2060.10">
    <property type="entry name" value="Penicillin-binding protein 1b domain"/>
    <property type="match status" value="1"/>
</dbReference>
<sequence>MVHELNKNRIWIQGLSGSRDAFLAMGCLAQHAQRILIIANDKEDAAYFLNDLEQFLPKTNLSFFPDSFKRPLFFEEIDPFQVQQRIESIDKLFSETKHIVVSYPEALFEKMVSNKELDIARIEFVTGEVIDMDHTIDKLVQYGFERVDFVYEPGQFSLRGGIVDLFSFASDLPYRIELDDIVVETIRTFDTQSQLSIQKIGKFTIIPNVNSDYENNEKLSLFELLSEDTVIWIKDDLNLLDRLQISFESAEKFGEKMLHYEEDRLVSMIRDRAFVYPQTIISELKKFSQVYFGTKPTIQEPLHHLQVNSKPQPSINKNFNLLIESLNDFDNKGFTNYICTSNSKQIERFYNIFEDLKADVHFQSAIVSLREGFIDEDLKLACFTDHQIFARFHGYKIKQGLNSNQAVSLKILRELQPGDYVTHLDHGIGRFAGLEKINVNDQLQEAVRLIYRNDDILYVSIHSLHKISKYVGQEGTEPAVHKLGSDTWKVLKARTKQKVKDIAKELIKLYAARKASKGFAFSPDNYLQAELEASFIYEDTPDQYKATQDVKADMEKEYPMDRLICGDVGFGKTEVAIRAVFKCVQDGKQVAILVPTTILAMQHYRTLSDRLKEFPIDIDYVSRFRTAKEKTQILKKLEAGSLEIIIGTHSLLNKKTAFKDLGLLIIDEEQKFGVASKERLRQFKVNVDTLTLTATPIPRTLQFSLMAARDLSVINTPPPNRQPIHTERRVFNDELIKDAILNEVYRGGQVFFVHNRVKNLGEITEMIRRLCPDVEVASAHGQMEANNLEQVLMGFIEHKFDVLVCTNIIETGLDIPNANTIIINNAQNFGLSDLHQLRGRVGRSNRKAYCYLFAPPSSTLTVEARKRLKTLEEFTDLGSGFNISMRDLDIRGAGNLLGGEQSGFITDIGYETYQRILEDTIQELKETDFAELFDEDKKKVKVFVRDVTIDSDADMYIPDSYVSNIQERLNLYQQLDKIDQESGIEKFSAELLDRFGPIPSSVFELFEGLRVRWIAKEMGFERVVIKKKKLQAFFISIPNSPYFESPYFQHLLKVIAADKTEFPFVLKQSTNNLILIKENIKSLLRAKTLLADIHQQVIQSLENK</sequence>
<evidence type="ECO:0000256" key="7">
    <source>
        <dbReference type="ARBA" id="ARBA00023125"/>
    </source>
</evidence>
<dbReference type="PANTHER" id="PTHR47964">
    <property type="entry name" value="ATP-DEPENDENT DNA HELICASE HOMOLOG RECG, CHLOROPLASTIC"/>
    <property type="match status" value="1"/>
</dbReference>
<evidence type="ECO:0000256" key="3">
    <source>
        <dbReference type="ARBA" id="ARBA00022763"/>
    </source>
</evidence>
<dbReference type="Pfam" id="PF00271">
    <property type="entry name" value="Helicase_C"/>
    <property type="match status" value="1"/>
</dbReference>
<dbReference type="InterPro" id="IPR036101">
    <property type="entry name" value="CarD-like/TRCF_RID_sf"/>
</dbReference>
<dbReference type="CDD" id="cd17991">
    <property type="entry name" value="DEXHc_TRCF"/>
    <property type="match status" value="1"/>
</dbReference>
<reference evidence="12 13" key="1">
    <citation type="submission" date="2020-10" db="EMBL/GenBank/DDBJ databases">
        <title>Connecting structure to function with the recovery of over 1000 high-quality activated sludge metagenome-assembled genomes encoding full-length rRNA genes using long-read sequencing.</title>
        <authorList>
            <person name="Singleton C.M."/>
            <person name="Petriglieri F."/>
            <person name="Kristensen J.M."/>
            <person name="Kirkegaard R.H."/>
            <person name="Michaelsen T.Y."/>
            <person name="Andersen M.H."/>
            <person name="Karst S.M."/>
            <person name="Dueholm M.S."/>
            <person name="Nielsen P.H."/>
            <person name="Albertsen M."/>
        </authorList>
    </citation>
    <scope>NUCLEOTIDE SEQUENCE [LARGE SCALE GENOMIC DNA]</scope>
    <source>
        <strain evidence="12">Ribe_18-Q3-R11-54_BAT3C.373</strain>
    </source>
</reference>
<feature type="domain" description="Helicase C-terminal" evidence="11">
    <location>
        <begin position="735"/>
        <end position="889"/>
    </location>
</feature>
<dbReference type="InterPro" id="IPR001650">
    <property type="entry name" value="Helicase_C-like"/>
</dbReference>
<evidence type="ECO:0000256" key="8">
    <source>
        <dbReference type="ARBA" id="ARBA00023204"/>
    </source>
</evidence>
<dbReference type="Gene3D" id="3.40.50.300">
    <property type="entry name" value="P-loop containing nucleotide triphosphate hydrolases"/>
    <property type="match status" value="2"/>
</dbReference>
<dbReference type="GO" id="GO:0000716">
    <property type="term" value="P:transcription-coupled nucleotide-excision repair, DNA damage recognition"/>
    <property type="evidence" value="ECO:0007669"/>
    <property type="project" value="UniProtKB-UniRule"/>
</dbReference>
<comment type="caution">
    <text evidence="12">The sequence shown here is derived from an EMBL/GenBank/DDBJ whole genome shotgun (WGS) entry which is preliminary data.</text>
</comment>
<dbReference type="GO" id="GO:0003678">
    <property type="term" value="F:DNA helicase activity"/>
    <property type="evidence" value="ECO:0007669"/>
    <property type="project" value="TreeGrafter"/>
</dbReference>
<dbReference type="Pfam" id="PF03461">
    <property type="entry name" value="TRCF"/>
    <property type="match status" value="1"/>
</dbReference>
<name>A0A9D7SB58_9BACT</name>
<comment type="subcellular location">
    <subcellularLocation>
        <location evidence="9">Cytoplasm</location>
    </subcellularLocation>
</comment>
<dbReference type="InterPro" id="IPR041471">
    <property type="entry name" value="UvrB_inter"/>
</dbReference>
<evidence type="ECO:0000256" key="1">
    <source>
        <dbReference type="ARBA" id="ARBA00022490"/>
    </source>
</evidence>
<dbReference type="GO" id="GO:0005524">
    <property type="term" value="F:ATP binding"/>
    <property type="evidence" value="ECO:0007669"/>
    <property type="project" value="UniProtKB-UniRule"/>
</dbReference>
<keyword evidence="8 9" id="KW-0234">DNA repair</keyword>
<dbReference type="InterPro" id="IPR004576">
    <property type="entry name" value="Mfd"/>
</dbReference>
<organism evidence="12 13">
    <name type="scientific">Candidatus Defluviibacterium haderslevense</name>
    <dbReference type="NCBI Taxonomy" id="2981993"/>
    <lineage>
        <taxon>Bacteria</taxon>
        <taxon>Pseudomonadati</taxon>
        <taxon>Bacteroidota</taxon>
        <taxon>Saprospiria</taxon>
        <taxon>Saprospirales</taxon>
        <taxon>Saprospiraceae</taxon>
        <taxon>Candidatus Defluviibacterium</taxon>
    </lineage>
</organism>
<evidence type="ECO:0000256" key="6">
    <source>
        <dbReference type="ARBA" id="ARBA00022840"/>
    </source>
</evidence>
<evidence type="ECO:0000256" key="9">
    <source>
        <dbReference type="HAMAP-Rule" id="MF_00969"/>
    </source>
</evidence>